<keyword evidence="6 10" id="KW-1133">Transmembrane helix</keyword>
<evidence type="ECO:0000256" key="8">
    <source>
        <dbReference type="ARBA" id="ARBA00023170"/>
    </source>
</evidence>
<dbReference type="GO" id="GO:0004984">
    <property type="term" value="F:olfactory receptor activity"/>
    <property type="evidence" value="ECO:0007669"/>
    <property type="project" value="InterPro"/>
</dbReference>
<comment type="subcellular location">
    <subcellularLocation>
        <location evidence="1">Cell membrane</location>
        <topology evidence="1">Multi-pass membrane protein</topology>
    </subcellularLocation>
</comment>
<reference evidence="12" key="1">
    <citation type="submission" date="2025-08" db="UniProtKB">
        <authorList>
            <consortium name="RefSeq"/>
        </authorList>
    </citation>
    <scope>IDENTIFICATION</scope>
</reference>
<dbReference type="GO" id="GO:0005549">
    <property type="term" value="F:odorant binding"/>
    <property type="evidence" value="ECO:0007669"/>
    <property type="project" value="InterPro"/>
</dbReference>
<keyword evidence="2" id="KW-1003">Cell membrane</keyword>
<sequence>MYIFCRFTNHVQSTFSQCLFINTGIVLLLLSIGTLDIIMNFNNHMNALRIGFVWIAVVLYLFKISWAGQMIVDINCKILKSIYFCGWYNLPPETQYLMKFMMMRCNIPFELKAGPLLNLNVESFANVLKMSLSYFTVLLSVSQ</sequence>
<dbReference type="KEGG" id="csol:105364603"/>
<dbReference type="PANTHER" id="PTHR21137:SF35">
    <property type="entry name" value="ODORANT RECEPTOR 19A-RELATED"/>
    <property type="match status" value="1"/>
</dbReference>
<feature type="transmembrane region" description="Helical" evidence="10">
    <location>
        <begin position="20"/>
        <end position="39"/>
    </location>
</feature>
<keyword evidence="8 12" id="KW-0675">Receptor</keyword>
<evidence type="ECO:0000256" key="3">
    <source>
        <dbReference type="ARBA" id="ARBA00022606"/>
    </source>
</evidence>
<dbReference type="Pfam" id="PF02949">
    <property type="entry name" value="7tm_6"/>
    <property type="match status" value="1"/>
</dbReference>
<evidence type="ECO:0000256" key="2">
    <source>
        <dbReference type="ARBA" id="ARBA00022475"/>
    </source>
</evidence>
<evidence type="ECO:0000256" key="6">
    <source>
        <dbReference type="ARBA" id="ARBA00022989"/>
    </source>
</evidence>
<evidence type="ECO:0000313" key="12">
    <source>
        <dbReference type="RefSeq" id="XP_011500883.1"/>
    </source>
</evidence>
<evidence type="ECO:0000256" key="9">
    <source>
        <dbReference type="ARBA" id="ARBA00023224"/>
    </source>
</evidence>
<dbReference type="GeneID" id="105364603"/>
<dbReference type="InterPro" id="IPR004117">
    <property type="entry name" value="7tm6_olfct_rcpt"/>
</dbReference>
<dbReference type="Proteomes" id="UP000695007">
    <property type="component" value="Unplaced"/>
</dbReference>
<dbReference type="PANTHER" id="PTHR21137">
    <property type="entry name" value="ODORANT RECEPTOR"/>
    <property type="match status" value="1"/>
</dbReference>
<dbReference type="AlphaFoldDB" id="A0AAJ6YMP3"/>
<keyword evidence="11" id="KW-1185">Reference proteome</keyword>
<keyword evidence="4 10" id="KW-0812">Transmembrane</keyword>
<keyword evidence="5" id="KW-0552">Olfaction</keyword>
<keyword evidence="7 10" id="KW-0472">Membrane</keyword>
<proteinExistence type="predicted"/>
<evidence type="ECO:0000256" key="4">
    <source>
        <dbReference type="ARBA" id="ARBA00022692"/>
    </source>
</evidence>
<evidence type="ECO:0000256" key="10">
    <source>
        <dbReference type="SAM" id="Phobius"/>
    </source>
</evidence>
<protein>
    <submittedName>
        <fullName evidence="12">Odorant receptor 56a</fullName>
    </submittedName>
</protein>
<dbReference type="CTD" id="37269"/>
<evidence type="ECO:0000256" key="7">
    <source>
        <dbReference type="ARBA" id="ARBA00023136"/>
    </source>
</evidence>
<keyword evidence="3" id="KW-0716">Sensory transduction</keyword>
<dbReference type="GO" id="GO:0007165">
    <property type="term" value="P:signal transduction"/>
    <property type="evidence" value="ECO:0007669"/>
    <property type="project" value="UniProtKB-KW"/>
</dbReference>
<name>A0AAJ6YMP3_9HYME</name>
<dbReference type="RefSeq" id="XP_011500883.1">
    <property type="nucleotide sequence ID" value="XM_011502581.1"/>
</dbReference>
<accession>A0AAJ6YMP3</accession>
<organism evidence="11 12">
    <name type="scientific">Ceratosolen solmsi marchali</name>
    <dbReference type="NCBI Taxonomy" id="326594"/>
    <lineage>
        <taxon>Eukaryota</taxon>
        <taxon>Metazoa</taxon>
        <taxon>Ecdysozoa</taxon>
        <taxon>Arthropoda</taxon>
        <taxon>Hexapoda</taxon>
        <taxon>Insecta</taxon>
        <taxon>Pterygota</taxon>
        <taxon>Neoptera</taxon>
        <taxon>Endopterygota</taxon>
        <taxon>Hymenoptera</taxon>
        <taxon>Apocrita</taxon>
        <taxon>Proctotrupomorpha</taxon>
        <taxon>Chalcidoidea</taxon>
        <taxon>Agaonidae</taxon>
        <taxon>Agaoninae</taxon>
        <taxon>Ceratosolen</taxon>
    </lineage>
</organism>
<feature type="transmembrane region" description="Helical" evidence="10">
    <location>
        <begin position="51"/>
        <end position="72"/>
    </location>
</feature>
<evidence type="ECO:0000313" key="11">
    <source>
        <dbReference type="Proteomes" id="UP000695007"/>
    </source>
</evidence>
<gene>
    <name evidence="12" type="primary">LOC105364603</name>
</gene>
<dbReference type="GO" id="GO:0005886">
    <property type="term" value="C:plasma membrane"/>
    <property type="evidence" value="ECO:0007669"/>
    <property type="project" value="UniProtKB-SubCell"/>
</dbReference>
<keyword evidence="9" id="KW-0807">Transducer</keyword>
<evidence type="ECO:0000256" key="5">
    <source>
        <dbReference type="ARBA" id="ARBA00022725"/>
    </source>
</evidence>
<evidence type="ECO:0000256" key="1">
    <source>
        <dbReference type="ARBA" id="ARBA00004651"/>
    </source>
</evidence>